<gene>
    <name evidence="8" type="ORF">NEMBOFW57_003015</name>
</gene>
<evidence type="ECO:0000259" key="6">
    <source>
        <dbReference type="PROSITE" id="PS00497"/>
    </source>
</evidence>
<keyword evidence="9" id="KW-1185">Reference proteome</keyword>
<dbReference type="GO" id="GO:0046872">
    <property type="term" value="F:metal ion binding"/>
    <property type="evidence" value="ECO:0007669"/>
    <property type="project" value="UniProtKB-KW"/>
</dbReference>
<evidence type="ECO:0000256" key="5">
    <source>
        <dbReference type="SAM" id="SignalP"/>
    </source>
</evidence>
<dbReference type="Proteomes" id="UP001197093">
    <property type="component" value="Unassembled WGS sequence"/>
</dbReference>
<evidence type="ECO:0000259" key="7">
    <source>
        <dbReference type="PROSITE" id="PS00498"/>
    </source>
</evidence>
<dbReference type="AlphaFoldDB" id="A0AAD4F5E3"/>
<feature type="domain" description="Tyrosinase copper-binding" evidence="6">
    <location>
        <begin position="121"/>
        <end position="138"/>
    </location>
</feature>
<dbReference type="PROSITE" id="PS00497">
    <property type="entry name" value="TYROSINASE_1"/>
    <property type="match status" value="1"/>
</dbReference>
<dbReference type="PRINTS" id="PR00092">
    <property type="entry name" value="TYROSINASE"/>
</dbReference>
<accession>A0AAD4F5E3</accession>
<dbReference type="PANTHER" id="PTHR11474:SF32">
    <property type="entry name" value="TYROSINASE"/>
    <property type="match status" value="1"/>
</dbReference>
<dbReference type="InterPro" id="IPR041640">
    <property type="entry name" value="Tyrosinase_C"/>
</dbReference>
<proteinExistence type="predicted"/>
<evidence type="ECO:0000256" key="3">
    <source>
        <dbReference type="ARBA" id="ARBA00023002"/>
    </source>
</evidence>
<keyword evidence="5" id="KW-0732">Signal</keyword>
<dbReference type="SUPFAM" id="SSF48056">
    <property type="entry name" value="Di-copper centre-containing domain"/>
    <property type="match status" value="1"/>
</dbReference>
<feature type="chain" id="PRO_5042031969" description="Tyrosinase copper-binding domain-containing protein" evidence="5">
    <location>
        <begin position="23"/>
        <end position="629"/>
    </location>
</feature>
<dbReference type="GO" id="GO:0004497">
    <property type="term" value="F:monooxygenase activity"/>
    <property type="evidence" value="ECO:0007669"/>
    <property type="project" value="UniProtKB-KW"/>
</dbReference>
<evidence type="ECO:0000256" key="2">
    <source>
        <dbReference type="ARBA" id="ARBA00022723"/>
    </source>
</evidence>
<evidence type="ECO:0000313" key="9">
    <source>
        <dbReference type="Proteomes" id="UP001197093"/>
    </source>
</evidence>
<dbReference type="Pfam" id="PF00264">
    <property type="entry name" value="Tyrosinase"/>
    <property type="match status" value="1"/>
</dbReference>
<dbReference type="InterPro" id="IPR008922">
    <property type="entry name" value="Di-copper_centre_dom_sf"/>
</dbReference>
<comment type="cofactor">
    <cofactor evidence="1">
        <name>Cu(2+)</name>
        <dbReference type="ChEBI" id="CHEBI:29036"/>
    </cofactor>
</comment>
<comment type="caution">
    <text evidence="8">The sequence shown here is derived from an EMBL/GenBank/DDBJ whole genome shotgun (WGS) entry which is preliminary data.</text>
</comment>
<protein>
    <recommendedName>
        <fullName evidence="6 7">Tyrosinase copper-binding domain-containing protein</fullName>
    </recommendedName>
</protein>
<evidence type="ECO:0000256" key="4">
    <source>
        <dbReference type="ARBA" id="ARBA00023033"/>
    </source>
</evidence>
<sequence length="629" mass="68837">MARIRLAPLLPFLCLMQALALAQYTAYDYGFDVKTRIKRNQLDRRTGLVVRDKTATAAAAAAGDVVEVLVRPEIRQLEQDTDLWTLYILGLSMMQFTDQASPTSYYGLAVAGNENTGYCTHSSVLFPTWHRPYMALYEQVLHGLIETIASFWPEGERERYVAAARRFRLPYWDWAATPPAGESVLPRSIGGSPFIDINGPSGQQRIANPLFSYSFKPLDSTAFGSGPSNNSFVATNLDQNRPSIAQRLYALFSSYDNYTTFSNNAFGAQADSIESLHDTIHSLVGGFGPGQPSSPAGHMAFIQWSAFDPIFFLHHCMVDRVLAIWQTLHPDSWVTPSRALTNSYTIRRGQTLSSTTSLAPFFSNENGSLWDSDGVRDHTKFGYTYAELVHNPKANQNDNQNNKMAQIRTAKQAVNRMYGSFSPASLFLKEIHEAGIKAGPNTPARNRKLPRSATATKLFVGDHYHEWTANVRIAKQAVADASAVHFFLGGAPPHDPREWTAAPNHVGSMGVFASTAAAARSYAPSPAQELGGKHHGAGNHDVAVSGTVPLTAALVKMVAKGELASLEPEDVEGFLRGRLRMRVLGKGGEVVAPGEGCVKGVGVEIVSSLVAAPWSEEELPKWGEERIRH</sequence>
<evidence type="ECO:0000256" key="1">
    <source>
        <dbReference type="ARBA" id="ARBA00001973"/>
    </source>
</evidence>
<feature type="signal peptide" evidence="5">
    <location>
        <begin position="1"/>
        <end position="22"/>
    </location>
</feature>
<dbReference type="InterPro" id="IPR002227">
    <property type="entry name" value="Tyrosinase_Cu-bd"/>
</dbReference>
<dbReference type="PANTHER" id="PTHR11474">
    <property type="entry name" value="TYROSINASE FAMILY MEMBER"/>
    <property type="match status" value="1"/>
</dbReference>
<keyword evidence="4" id="KW-0503">Monooxygenase</keyword>
<dbReference type="Gene3D" id="1.10.1280.10">
    <property type="entry name" value="Di-copper center containing domain from catechol oxidase"/>
    <property type="match status" value="1"/>
</dbReference>
<feature type="domain" description="Tyrosinase copper-binding" evidence="7">
    <location>
        <begin position="308"/>
        <end position="319"/>
    </location>
</feature>
<dbReference type="PROSITE" id="PS00498">
    <property type="entry name" value="TYROSINASE_2"/>
    <property type="match status" value="1"/>
</dbReference>
<dbReference type="InterPro" id="IPR050316">
    <property type="entry name" value="Tyrosinase/Hemocyanin"/>
</dbReference>
<organism evidence="8 9">
    <name type="scientific">Staphylotrichum longicolle</name>
    <dbReference type="NCBI Taxonomy" id="669026"/>
    <lineage>
        <taxon>Eukaryota</taxon>
        <taxon>Fungi</taxon>
        <taxon>Dikarya</taxon>
        <taxon>Ascomycota</taxon>
        <taxon>Pezizomycotina</taxon>
        <taxon>Sordariomycetes</taxon>
        <taxon>Sordariomycetidae</taxon>
        <taxon>Sordariales</taxon>
        <taxon>Chaetomiaceae</taxon>
        <taxon>Staphylotrichum</taxon>
    </lineage>
</organism>
<evidence type="ECO:0000313" key="8">
    <source>
        <dbReference type="EMBL" id="KAG7292970.1"/>
    </source>
</evidence>
<dbReference type="Gene3D" id="2.60.310.20">
    <property type="match status" value="1"/>
</dbReference>
<dbReference type="Pfam" id="PF18132">
    <property type="entry name" value="Tyrosinase_C"/>
    <property type="match status" value="1"/>
</dbReference>
<reference evidence="8" key="1">
    <citation type="submission" date="2023-02" db="EMBL/GenBank/DDBJ databases">
        <authorList>
            <person name="Palmer J.M."/>
        </authorList>
    </citation>
    <scope>NUCLEOTIDE SEQUENCE</scope>
    <source>
        <strain evidence="8">FW57</strain>
    </source>
</reference>
<dbReference type="EMBL" id="JAHCVI010000001">
    <property type="protein sequence ID" value="KAG7292970.1"/>
    <property type="molecule type" value="Genomic_DNA"/>
</dbReference>
<keyword evidence="2" id="KW-0479">Metal-binding</keyword>
<name>A0AAD4F5E3_9PEZI</name>
<keyword evidence="3" id="KW-0560">Oxidoreductase</keyword>